<comment type="caution">
    <text evidence="5">The sequence shown here is derived from an EMBL/GenBank/DDBJ whole genome shotgun (WGS) entry which is preliminary data.</text>
</comment>
<protein>
    <submittedName>
        <fullName evidence="5">Tripartite ATP-independent transporter DctP family solute receptor</fullName>
    </submittedName>
</protein>
<evidence type="ECO:0000313" key="6">
    <source>
        <dbReference type="Proteomes" id="UP000315343"/>
    </source>
</evidence>
<sequence>MKKILSLIMVAALVLSIGLTGCSQKTAEKPAAETPAAQAPAVEKQTLKMSVTASDTSTWAKGAAKFAEIVAEKTNGQIEIKIYPNDQLSGGNQSKGIEMLMSGSTDFTFHSNIIYSVMDERFGVVSLPFLIPDVETADKIIDGAGGEALNKILLEKNIVGLGYGQNGFRQLTNNVRPVETPADIAGMKIRIPGIKMFISLFKALGADPITMNFGEVFTALQQGTIDGQENPLDTIASSKINEVQKYMTVWNYSYDVIILGMNKDKFESFDPATQQILQDAAKEACLYQRQITRELDAVHTKNFIDGGVKVNELTPEQMGVFRDKVQSVYTEYEPIMGKELMDIFRQAK</sequence>
<feature type="signal peptide" evidence="4">
    <location>
        <begin position="1"/>
        <end position="27"/>
    </location>
</feature>
<dbReference type="GO" id="GO:0030288">
    <property type="term" value="C:outer membrane-bounded periplasmic space"/>
    <property type="evidence" value="ECO:0007669"/>
    <property type="project" value="InterPro"/>
</dbReference>
<evidence type="ECO:0000256" key="1">
    <source>
        <dbReference type="ARBA" id="ARBA00009023"/>
    </source>
</evidence>
<dbReference type="Pfam" id="PF03480">
    <property type="entry name" value="DctP"/>
    <property type="match status" value="1"/>
</dbReference>
<evidence type="ECO:0000256" key="3">
    <source>
        <dbReference type="ARBA" id="ARBA00022729"/>
    </source>
</evidence>
<dbReference type="InterPro" id="IPR038404">
    <property type="entry name" value="TRAP_DctP_sf"/>
</dbReference>
<dbReference type="PANTHER" id="PTHR33376">
    <property type="match status" value="1"/>
</dbReference>
<dbReference type="RefSeq" id="WP_246145384.1">
    <property type="nucleotide sequence ID" value="NZ_JAYFNS010000016.1"/>
</dbReference>
<feature type="chain" id="PRO_5022129524" evidence="4">
    <location>
        <begin position="28"/>
        <end position="348"/>
    </location>
</feature>
<dbReference type="InterPro" id="IPR018389">
    <property type="entry name" value="DctP_fam"/>
</dbReference>
<organism evidence="5 6">
    <name type="scientific">Sedimentibacter saalensis</name>
    <dbReference type="NCBI Taxonomy" id="130788"/>
    <lineage>
        <taxon>Bacteria</taxon>
        <taxon>Bacillati</taxon>
        <taxon>Bacillota</taxon>
        <taxon>Tissierellia</taxon>
        <taxon>Sedimentibacter</taxon>
    </lineage>
</organism>
<dbReference type="Proteomes" id="UP000315343">
    <property type="component" value="Unassembled WGS sequence"/>
</dbReference>
<keyword evidence="6" id="KW-1185">Reference proteome</keyword>
<dbReference type="AlphaFoldDB" id="A0A562JEC8"/>
<reference evidence="5 6" key="1">
    <citation type="submission" date="2019-07" db="EMBL/GenBank/DDBJ databases">
        <title>Genomic Encyclopedia of Type Strains, Phase I: the one thousand microbial genomes (KMG-I) project.</title>
        <authorList>
            <person name="Kyrpides N."/>
        </authorList>
    </citation>
    <scope>NUCLEOTIDE SEQUENCE [LARGE SCALE GENOMIC DNA]</scope>
    <source>
        <strain evidence="5 6">DSM 13558</strain>
    </source>
</reference>
<dbReference type="InterPro" id="IPR004682">
    <property type="entry name" value="TRAP_DctP"/>
</dbReference>
<dbReference type="Gene3D" id="3.40.190.170">
    <property type="entry name" value="Bacterial extracellular solute-binding protein, family 7"/>
    <property type="match status" value="1"/>
</dbReference>
<dbReference type="PANTHER" id="PTHR33376:SF7">
    <property type="entry name" value="C4-DICARBOXYLATE-BINDING PROTEIN DCTB"/>
    <property type="match status" value="1"/>
</dbReference>
<keyword evidence="3 4" id="KW-0732">Signal</keyword>
<comment type="similarity">
    <text evidence="1">Belongs to the bacterial solute-binding protein 7 family.</text>
</comment>
<evidence type="ECO:0000313" key="5">
    <source>
        <dbReference type="EMBL" id="TWH81498.1"/>
    </source>
</evidence>
<proteinExistence type="inferred from homology"/>
<dbReference type="NCBIfam" id="TIGR00787">
    <property type="entry name" value="dctP"/>
    <property type="match status" value="1"/>
</dbReference>
<dbReference type="NCBIfam" id="NF037995">
    <property type="entry name" value="TRAP_S1"/>
    <property type="match status" value="1"/>
</dbReference>
<gene>
    <name evidence="5" type="ORF">LY60_01249</name>
</gene>
<dbReference type="EMBL" id="VLKH01000003">
    <property type="protein sequence ID" value="TWH81498.1"/>
    <property type="molecule type" value="Genomic_DNA"/>
</dbReference>
<evidence type="ECO:0000256" key="4">
    <source>
        <dbReference type="SAM" id="SignalP"/>
    </source>
</evidence>
<keyword evidence="5" id="KW-0675">Receptor</keyword>
<name>A0A562JEC8_9FIRM</name>
<dbReference type="SUPFAM" id="SSF53850">
    <property type="entry name" value="Periplasmic binding protein-like II"/>
    <property type="match status" value="1"/>
</dbReference>
<dbReference type="CDD" id="cd13678">
    <property type="entry name" value="PBP2_TRAP_DctP10"/>
    <property type="match status" value="1"/>
</dbReference>
<dbReference type="PIRSF" id="PIRSF006470">
    <property type="entry name" value="DctB"/>
    <property type="match status" value="1"/>
</dbReference>
<accession>A0A562JEC8</accession>
<dbReference type="PROSITE" id="PS51257">
    <property type="entry name" value="PROKAR_LIPOPROTEIN"/>
    <property type="match status" value="1"/>
</dbReference>
<evidence type="ECO:0000256" key="2">
    <source>
        <dbReference type="ARBA" id="ARBA00022448"/>
    </source>
</evidence>
<keyword evidence="2" id="KW-0813">Transport</keyword>
<dbReference type="GO" id="GO:0055085">
    <property type="term" value="P:transmembrane transport"/>
    <property type="evidence" value="ECO:0007669"/>
    <property type="project" value="InterPro"/>
</dbReference>